<keyword evidence="15" id="KW-0342">GTP-binding</keyword>
<comment type="function">
    <text evidence="4">Catalyzes ATP-dependent phosphorylation of adenosylcobinamide and addition of GMP to adenosylcobinamide phosphate.</text>
</comment>
<evidence type="ECO:0000256" key="3">
    <source>
        <dbReference type="ARBA" id="ARBA00001522"/>
    </source>
</evidence>
<dbReference type="InterPro" id="IPR003203">
    <property type="entry name" value="CobU/CobP"/>
</dbReference>
<comment type="pathway">
    <text evidence="5">Cofactor biosynthesis; adenosylcobalamin biosynthesis; adenosylcobalamin from cob(II)yrinate a,c-diamide: step 6/7.</text>
</comment>
<comment type="pathway">
    <text evidence="6">Cofactor biosynthesis; adenosylcobalamin biosynthesis; adenosylcobalamin from cob(II)yrinate a,c-diamide: step 5/7.</text>
</comment>
<dbReference type="GO" id="GO:0005524">
    <property type="term" value="F:ATP binding"/>
    <property type="evidence" value="ECO:0007669"/>
    <property type="project" value="UniProtKB-KW"/>
</dbReference>
<dbReference type="Gene3D" id="3.40.50.300">
    <property type="entry name" value="P-loop containing nucleotide triphosphate hydrolases"/>
    <property type="match status" value="1"/>
</dbReference>
<proteinExistence type="inferred from homology"/>
<comment type="catalytic activity">
    <reaction evidence="3">
        <text>adenosylcob(III)inamide + GTP = adenosylcob(III)inamide phosphate + GDP + H(+)</text>
        <dbReference type="Rhea" id="RHEA:15765"/>
        <dbReference type="ChEBI" id="CHEBI:2480"/>
        <dbReference type="ChEBI" id="CHEBI:15378"/>
        <dbReference type="ChEBI" id="CHEBI:37565"/>
        <dbReference type="ChEBI" id="CHEBI:58189"/>
        <dbReference type="ChEBI" id="CHEBI:58502"/>
        <dbReference type="EC" id="2.7.1.156"/>
    </reaction>
</comment>
<evidence type="ECO:0000256" key="17">
    <source>
        <dbReference type="ARBA" id="ARBA00030571"/>
    </source>
</evidence>
<reference evidence="19" key="1">
    <citation type="submission" date="2016-10" db="EMBL/GenBank/DDBJ databases">
        <authorList>
            <person name="Varghese N."/>
            <person name="Submissions S."/>
        </authorList>
    </citation>
    <scope>NUCLEOTIDE SEQUENCE [LARGE SCALE GENOMIC DNA]</scope>
    <source>
        <strain evidence="19">CGMCC 1.6494</strain>
    </source>
</reference>
<evidence type="ECO:0000256" key="7">
    <source>
        <dbReference type="ARBA" id="ARBA00007490"/>
    </source>
</evidence>
<dbReference type="SUPFAM" id="SSF52540">
    <property type="entry name" value="P-loop containing nucleoside triphosphate hydrolases"/>
    <property type="match status" value="1"/>
</dbReference>
<name>A0A1H0GGY7_9GAMM</name>
<evidence type="ECO:0000256" key="2">
    <source>
        <dbReference type="ARBA" id="ARBA00000711"/>
    </source>
</evidence>
<dbReference type="AlphaFoldDB" id="A0A1H0GGY7"/>
<evidence type="ECO:0000256" key="13">
    <source>
        <dbReference type="ARBA" id="ARBA00022777"/>
    </source>
</evidence>
<comment type="catalytic activity">
    <reaction evidence="2">
        <text>adenosylcob(III)inamide phosphate + GTP + H(+) = adenosylcob(III)inamide-GDP + diphosphate</text>
        <dbReference type="Rhea" id="RHEA:22712"/>
        <dbReference type="ChEBI" id="CHEBI:15378"/>
        <dbReference type="ChEBI" id="CHEBI:33019"/>
        <dbReference type="ChEBI" id="CHEBI:37565"/>
        <dbReference type="ChEBI" id="CHEBI:58502"/>
        <dbReference type="ChEBI" id="CHEBI:60487"/>
        <dbReference type="EC" id="2.7.7.62"/>
    </reaction>
</comment>
<evidence type="ECO:0000256" key="4">
    <source>
        <dbReference type="ARBA" id="ARBA00003889"/>
    </source>
</evidence>
<keyword evidence="12" id="KW-0547">Nucleotide-binding</keyword>
<evidence type="ECO:0000256" key="10">
    <source>
        <dbReference type="ARBA" id="ARBA00022573"/>
    </source>
</evidence>
<evidence type="ECO:0000256" key="1">
    <source>
        <dbReference type="ARBA" id="ARBA00000312"/>
    </source>
</evidence>
<keyword evidence="19" id="KW-1185">Reference proteome</keyword>
<evidence type="ECO:0000256" key="12">
    <source>
        <dbReference type="ARBA" id="ARBA00022741"/>
    </source>
</evidence>
<keyword evidence="14" id="KW-0067">ATP-binding</keyword>
<evidence type="ECO:0000256" key="15">
    <source>
        <dbReference type="ARBA" id="ARBA00023134"/>
    </source>
</evidence>
<protein>
    <recommendedName>
        <fullName evidence="16">Adenosylcobinamide kinase</fullName>
        <ecNumber evidence="8">2.7.1.156</ecNumber>
        <ecNumber evidence="9">2.7.7.62</ecNumber>
    </recommendedName>
    <alternativeName>
        <fullName evidence="17">Adenosylcobinamide-phosphate guanylyltransferase</fullName>
    </alternativeName>
</protein>
<dbReference type="GO" id="GO:0043752">
    <property type="term" value="F:adenosylcobinamide kinase activity"/>
    <property type="evidence" value="ECO:0007669"/>
    <property type="project" value="UniProtKB-EC"/>
</dbReference>
<organism evidence="18 19">
    <name type="scientific">Vreelandella arcis</name>
    <dbReference type="NCBI Taxonomy" id="416873"/>
    <lineage>
        <taxon>Bacteria</taxon>
        <taxon>Pseudomonadati</taxon>
        <taxon>Pseudomonadota</taxon>
        <taxon>Gammaproteobacteria</taxon>
        <taxon>Oceanospirillales</taxon>
        <taxon>Halomonadaceae</taxon>
        <taxon>Vreelandella</taxon>
    </lineage>
</organism>
<evidence type="ECO:0000313" key="18">
    <source>
        <dbReference type="EMBL" id="SDO06176.1"/>
    </source>
</evidence>
<dbReference type="InterPro" id="IPR027417">
    <property type="entry name" value="P-loop_NTPase"/>
</dbReference>
<dbReference type="EC" id="2.7.1.156" evidence="8"/>
<dbReference type="UniPathway" id="UPA00148">
    <property type="reaction ID" value="UER00236"/>
</dbReference>
<dbReference type="GO" id="GO:0008820">
    <property type="term" value="F:cobinamide phosphate guanylyltransferase activity"/>
    <property type="evidence" value="ECO:0007669"/>
    <property type="project" value="UniProtKB-EC"/>
</dbReference>
<dbReference type="Proteomes" id="UP000199677">
    <property type="component" value="Unassembled WGS sequence"/>
</dbReference>
<evidence type="ECO:0000256" key="6">
    <source>
        <dbReference type="ARBA" id="ARBA00005159"/>
    </source>
</evidence>
<dbReference type="STRING" id="416873.SAMN04487951_11228"/>
<comment type="catalytic activity">
    <reaction evidence="1">
        <text>adenosylcob(III)inamide + ATP = adenosylcob(III)inamide phosphate + ADP + H(+)</text>
        <dbReference type="Rhea" id="RHEA:15769"/>
        <dbReference type="ChEBI" id="CHEBI:2480"/>
        <dbReference type="ChEBI" id="CHEBI:15378"/>
        <dbReference type="ChEBI" id="CHEBI:30616"/>
        <dbReference type="ChEBI" id="CHEBI:58502"/>
        <dbReference type="ChEBI" id="CHEBI:456216"/>
        <dbReference type="EC" id="2.7.1.156"/>
    </reaction>
</comment>
<dbReference type="RefSeq" id="WP_089707212.1">
    <property type="nucleotide sequence ID" value="NZ_FNII01000012.1"/>
</dbReference>
<dbReference type="PANTHER" id="PTHR34848">
    <property type="match status" value="1"/>
</dbReference>
<keyword evidence="13 18" id="KW-0418">Kinase</keyword>
<keyword evidence="18" id="KW-0548">Nucleotidyltransferase</keyword>
<keyword evidence="11 18" id="KW-0808">Transferase</keyword>
<gene>
    <name evidence="18" type="ORF">SAMN04487951_11228</name>
</gene>
<dbReference type="GO" id="GO:0005525">
    <property type="term" value="F:GTP binding"/>
    <property type="evidence" value="ECO:0007669"/>
    <property type="project" value="UniProtKB-KW"/>
</dbReference>
<sequence length="145" mass="16129">MQLFIGGARAGKHDAVAARFPQATWWRLTPGQRLISAADGLVGGTPLVVDGVFDWLAASIDQLQDDDEARRQWQDDLQRLTHAAQTNDAALVIIVNEIGRGIVPMERNERRLRDLNGWFSQDAAAQAEQVWYVRHGLVMALDGQN</sequence>
<dbReference type="EC" id="2.7.7.62" evidence="9"/>
<dbReference type="EMBL" id="FNII01000012">
    <property type="protein sequence ID" value="SDO06176.1"/>
    <property type="molecule type" value="Genomic_DNA"/>
</dbReference>
<comment type="similarity">
    <text evidence="7">Belongs to the CobU/CobP family.</text>
</comment>
<accession>A0A1H0GGY7</accession>
<evidence type="ECO:0000256" key="14">
    <source>
        <dbReference type="ARBA" id="ARBA00022840"/>
    </source>
</evidence>
<evidence type="ECO:0000256" key="9">
    <source>
        <dbReference type="ARBA" id="ARBA00012523"/>
    </source>
</evidence>
<dbReference type="GO" id="GO:0009236">
    <property type="term" value="P:cobalamin biosynthetic process"/>
    <property type="evidence" value="ECO:0007669"/>
    <property type="project" value="UniProtKB-UniPathway"/>
</dbReference>
<keyword evidence="10" id="KW-0169">Cobalamin biosynthesis</keyword>
<dbReference type="Pfam" id="PF02283">
    <property type="entry name" value="CobU"/>
    <property type="match status" value="1"/>
</dbReference>
<evidence type="ECO:0000256" key="8">
    <source>
        <dbReference type="ARBA" id="ARBA00012016"/>
    </source>
</evidence>
<evidence type="ECO:0000256" key="5">
    <source>
        <dbReference type="ARBA" id="ARBA00004692"/>
    </source>
</evidence>
<evidence type="ECO:0000313" key="19">
    <source>
        <dbReference type="Proteomes" id="UP000199677"/>
    </source>
</evidence>
<dbReference type="OrthoDB" id="9788370at2"/>
<dbReference type="PANTHER" id="PTHR34848:SF1">
    <property type="entry name" value="BIFUNCTIONAL ADENOSYLCOBALAMIN BIOSYNTHESIS PROTEIN COBU"/>
    <property type="match status" value="1"/>
</dbReference>
<evidence type="ECO:0000256" key="11">
    <source>
        <dbReference type="ARBA" id="ARBA00022679"/>
    </source>
</evidence>
<evidence type="ECO:0000256" key="16">
    <source>
        <dbReference type="ARBA" id="ARBA00029570"/>
    </source>
</evidence>